<proteinExistence type="predicted"/>
<evidence type="ECO:0000313" key="3">
    <source>
        <dbReference type="Proteomes" id="UP000299102"/>
    </source>
</evidence>
<keyword evidence="3" id="KW-1185">Reference proteome</keyword>
<evidence type="ECO:0000313" key="2">
    <source>
        <dbReference type="EMBL" id="GBP51581.1"/>
    </source>
</evidence>
<reference evidence="2 3" key="1">
    <citation type="journal article" date="2019" name="Commun. Biol.">
        <title>The bagworm genome reveals a unique fibroin gene that provides high tensile strength.</title>
        <authorList>
            <person name="Kono N."/>
            <person name="Nakamura H."/>
            <person name="Ohtoshi R."/>
            <person name="Tomita M."/>
            <person name="Numata K."/>
            <person name="Arakawa K."/>
        </authorList>
    </citation>
    <scope>NUCLEOTIDE SEQUENCE [LARGE SCALE GENOMIC DNA]</scope>
</reference>
<protein>
    <submittedName>
        <fullName evidence="2">Uncharacterized protein</fullName>
    </submittedName>
</protein>
<sequence length="108" mass="12079">MVIVGLMRDGRRRSTKIIFFISKHDQLTKCNRFNASASACHKYTTGDHSTAVARDRRKHREGRNEPPSAPPPPAPVLGRRRRKALYRRSVSQAGGGRCLFIGLPLIGQ</sequence>
<dbReference type="Proteomes" id="UP000299102">
    <property type="component" value="Unassembled WGS sequence"/>
</dbReference>
<comment type="caution">
    <text evidence="2">The sequence shown here is derived from an EMBL/GenBank/DDBJ whole genome shotgun (WGS) entry which is preliminary data.</text>
</comment>
<gene>
    <name evidence="2" type="ORF">EVAR_42762_1</name>
</gene>
<dbReference type="AlphaFoldDB" id="A0A4C1WK00"/>
<name>A0A4C1WK00_EUMVA</name>
<feature type="region of interest" description="Disordered" evidence="1">
    <location>
        <begin position="45"/>
        <end position="80"/>
    </location>
</feature>
<organism evidence="2 3">
    <name type="scientific">Eumeta variegata</name>
    <name type="common">Bagworm moth</name>
    <name type="synonym">Eumeta japonica</name>
    <dbReference type="NCBI Taxonomy" id="151549"/>
    <lineage>
        <taxon>Eukaryota</taxon>
        <taxon>Metazoa</taxon>
        <taxon>Ecdysozoa</taxon>
        <taxon>Arthropoda</taxon>
        <taxon>Hexapoda</taxon>
        <taxon>Insecta</taxon>
        <taxon>Pterygota</taxon>
        <taxon>Neoptera</taxon>
        <taxon>Endopterygota</taxon>
        <taxon>Lepidoptera</taxon>
        <taxon>Glossata</taxon>
        <taxon>Ditrysia</taxon>
        <taxon>Tineoidea</taxon>
        <taxon>Psychidae</taxon>
        <taxon>Oiketicinae</taxon>
        <taxon>Eumeta</taxon>
    </lineage>
</organism>
<accession>A0A4C1WK00</accession>
<evidence type="ECO:0000256" key="1">
    <source>
        <dbReference type="SAM" id="MobiDB-lite"/>
    </source>
</evidence>
<dbReference type="EMBL" id="BGZK01000584">
    <property type="protein sequence ID" value="GBP51581.1"/>
    <property type="molecule type" value="Genomic_DNA"/>
</dbReference>